<dbReference type="FunFam" id="1.20.1560.10:FF:000003">
    <property type="entry name" value="ABC transporter C family member 10"/>
    <property type="match status" value="1"/>
</dbReference>
<dbReference type="PROSITE" id="PS50929">
    <property type="entry name" value="ABC_TM1F"/>
    <property type="match status" value="2"/>
</dbReference>
<dbReference type="SUPFAM" id="SSF52540">
    <property type="entry name" value="P-loop containing nucleoside triphosphate hydrolases"/>
    <property type="match status" value="2"/>
</dbReference>
<feature type="transmembrane region" description="Helical" evidence="12">
    <location>
        <begin position="925"/>
        <end position="947"/>
    </location>
</feature>
<evidence type="ECO:0000313" key="15">
    <source>
        <dbReference type="EMBL" id="KMZ71916.1"/>
    </source>
</evidence>
<feature type="transmembrane region" description="Helical" evidence="12">
    <location>
        <begin position="281"/>
        <end position="305"/>
    </location>
</feature>
<feature type="transmembrane region" description="Helical" evidence="12">
    <location>
        <begin position="889"/>
        <end position="913"/>
    </location>
</feature>
<dbReference type="InterPro" id="IPR011527">
    <property type="entry name" value="ABC1_TM_dom"/>
</dbReference>
<feature type="transmembrane region" description="Helical" evidence="12">
    <location>
        <begin position="1016"/>
        <end position="1040"/>
    </location>
</feature>
<evidence type="ECO:0000256" key="5">
    <source>
        <dbReference type="ARBA" id="ARBA00022737"/>
    </source>
</evidence>
<evidence type="ECO:0000256" key="1">
    <source>
        <dbReference type="ARBA" id="ARBA00004141"/>
    </source>
</evidence>
<keyword evidence="10 12" id="KW-0472">Membrane</keyword>
<evidence type="ECO:0000256" key="12">
    <source>
        <dbReference type="SAM" id="Phobius"/>
    </source>
</evidence>
<dbReference type="InterPro" id="IPR050173">
    <property type="entry name" value="ABC_transporter_C-like"/>
</dbReference>
<dbReference type="FunFam" id="3.40.50.300:FF:000508">
    <property type="entry name" value="ABC transporter C family member 5"/>
    <property type="match status" value="1"/>
</dbReference>
<dbReference type="Pfam" id="PF00664">
    <property type="entry name" value="ABC_membrane"/>
    <property type="match status" value="2"/>
</dbReference>
<dbReference type="InterPro" id="IPR044746">
    <property type="entry name" value="ABCC_6TM_D1"/>
</dbReference>
<dbReference type="Proteomes" id="UP000036987">
    <property type="component" value="Unassembled WGS sequence"/>
</dbReference>
<evidence type="ECO:0000256" key="4">
    <source>
        <dbReference type="ARBA" id="ARBA00022692"/>
    </source>
</evidence>
<evidence type="ECO:0000256" key="7">
    <source>
        <dbReference type="ARBA" id="ARBA00022840"/>
    </source>
</evidence>
<evidence type="ECO:0000256" key="11">
    <source>
        <dbReference type="ARBA" id="ARBA00057614"/>
    </source>
</evidence>
<dbReference type="CDD" id="cd18579">
    <property type="entry name" value="ABC_6TM_ABCC_D1"/>
    <property type="match status" value="1"/>
</dbReference>
<dbReference type="CDD" id="cd03250">
    <property type="entry name" value="ABCC_MRP_domain1"/>
    <property type="match status" value="1"/>
</dbReference>
<comment type="caution">
    <text evidence="15">The sequence shown here is derived from an EMBL/GenBank/DDBJ whole genome shotgun (WGS) entry which is preliminary data.</text>
</comment>
<dbReference type="SUPFAM" id="SSF90123">
    <property type="entry name" value="ABC transporter transmembrane region"/>
    <property type="match status" value="2"/>
</dbReference>
<keyword evidence="7" id="KW-0067">ATP-binding</keyword>
<dbReference type="InterPro" id="IPR003593">
    <property type="entry name" value="AAA+_ATPase"/>
</dbReference>
<evidence type="ECO:0000256" key="6">
    <source>
        <dbReference type="ARBA" id="ARBA00022741"/>
    </source>
</evidence>
<dbReference type="Gene3D" id="3.40.50.300">
    <property type="entry name" value="P-loop containing nucleotide triphosphate hydrolases"/>
    <property type="match status" value="2"/>
</dbReference>
<evidence type="ECO:0000256" key="8">
    <source>
        <dbReference type="ARBA" id="ARBA00022967"/>
    </source>
</evidence>
<feature type="transmembrane region" description="Helical" evidence="12">
    <location>
        <begin position="119"/>
        <end position="138"/>
    </location>
</feature>
<feature type="domain" description="ABC transporter" evidence="13">
    <location>
        <begin position="597"/>
        <end position="818"/>
    </location>
</feature>
<proteinExistence type="inferred from homology"/>
<comment type="subcellular location">
    <subcellularLocation>
        <location evidence="1">Membrane</location>
        <topology evidence="1">Multi-pass membrane protein</topology>
    </subcellularLocation>
</comment>
<feature type="transmembrane region" description="Helical" evidence="12">
    <location>
        <begin position="514"/>
        <end position="543"/>
    </location>
</feature>
<protein>
    <submittedName>
        <fullName evidence="15">Multidrug resistance protein ABC transporter family</fullName>
    </submittedName>
</protein>
<keyword evidence="6" id="KW-0547">Nucleotide-binding</keyword>
<dbReference type="GO" id="GO:0016887">
    <property type="term" value="F:ATP hydrolysis activity"/>
    <property type="evidence" value="ECO:0007669"/>
    <property type="project" value="InterPro"/>
</dbReference>
<keyword evidence="5" id="KW-0677">Repeat</keyword>
<accession>A0A0K9PSF7</accession>
<dbReference type="InterPro" id="IPR044726">
    <property type="entry name" value="ABCC_6TM_D2"/>
</dbReference>
<dbReference type="InterPro" id="IPR027417">
    <property type="entry name" value="P-loop_NTPase"/>
</dbReference>
<dbReference type="FunFam" id="3.40.50.300:FF:000169">
    <property type="entry name" value="ABC transporter C family member 3"/>
    <property type="match status" value="1"/>
</dbReference>
<evidence type="ECO:0000256" key="10">
    <source>
        <dbReference type="ARBA" id="ARBA00023136"/>
    </source>
</evidence>
<feature type="transmembrane region" description="Helical" evidence="12">
    <location>
        <begin position="53"/>
        <end position="74"/>
    </location>
</feature>
<dbReference type="InterPro" id="IPR003439">
    <property type="entry name" value="ABC_transporter-like_ATP-bd"/>
</dbReference>
<feature type="transmembrane region" description="Helical" evidence="12">
    <location>
        <begin position="19"/>
        <end position="41"/>
    </location>
</feature>
<feature type="domain" description="ABC transmembrane type-1" evidence="14">
    <location>
        <begin position="281"/>
        <end position="562"/>
    </location>
</feature>
<dbReference type="EMBL" id="LFYR01000650">
    <property type="protein sequence ID" value="KMZ71916.1"/>
    <property type="molecule type" value="Genomic_DNA"/>
</dbReference>
<evidence type="ECO:0000256" key="2">
    <source>
        <dbReference type="ARBA" id="ARBA00009726"/>
    </source>
</evidence>
<dbReference type="GO" id="GO:0055085">
    <property type="term" value="P:transmembrane transport"/>
    <property type="evidence" value="ECO:0000318"/>
    <property type="project" value="GO_Central"/>
</dbReference>
<dbReference type="PROSITE" id="PS50893">
    <property type="entry name" value="ABC_TRANSPORTER_2"/>
    <property type="match status" value="2"/>
</dbReference>
<dbReference type="CDD" id="cd03244">
    <property type="entry name" value="ABCC_MRP_domain2"/>
    <property type="match status" value="1"/>
</dbReference>
<evidence type="ECO:0000256" key="3">
    <source>
        <dbReference type="ARBA" id="ARBA00022448"/>
    </source>
</evidence>
<organism evidence="15 16">
    <name type="scientific">Zostera marina</name>
    <name type="common">Eelgrass</name>
    <dbReference type="NCBI Taxonomy" id="29655"/>
    <lineage>
        <taxon>Eukaryota</taxon>
        <taxon>Viridiplantae</taxon>
        <taxon>Streptophyta</taxon>
        <taxon>Embryophyta</taxon>
        <taxon>Tracheophyta</taxon>
        <taxon>Spermatophyta</taxon>
        <taxon>Magnoliopsida</taxon>
        <taxon>Liliopsida</taxon>
        <taxon>Zosteraceae</taxon>
        <taxon>Zostera</taxon>
    </lineage>
</organism>
<evidence type="ECO:0000259" key="14">
    <source>
        <dbReference type="PROSITE" id="PS50929"/>
    </source>
</evidence>
<dbReference type="GO" id="GO:0140359">
    <property type="term" value="F:ABC-type transporter activity"/>
    <property type="evidence" value="ECO:0000318"/>
    <property type="project" value="GO_Central"/>
</dbReference>
<gene>
    <name evidence="15" type="ORF">ZOSMA_172G00450</name>
</gene>
<keyword evidence="9 12" id="KW-1133">Transmembrane helix</keyword>
<evidence type="ECO:0000256" key="9">
    <source>
        <dbReference type="ARBA" id="ARBA00022989"/>
    </source>
</evidence>
<dbReference type="STRING" id="29655.A0A0K9PSF7"/>
<reference evidence="16" key="1">
    <citation type="journal article" date="2016" name="Nature">
        <title>The genome of the seagrass Zostera marina reveals angiosperm adaptation to the sea.</title>
        <authorList>
            <person name="Olsen J.L."/>
            <person name="Rouze P."/>
            <person name="Verhelst B."/>
            <person name="Lin Y.-C."/>
            <person name="Bayer T."/>
            <person name="Collen J."/>
            <person name="Dattolo E."/>
            <person name="De Paoli E."/>
            <person name="Dittami S."/>
            <person name="Maumus F."/>
            <person name="Michel G."/>
            <person name="Kersting A."/>
            <person name="Lauritano C."/>
            <person name="Lohaus R."/>
            <person name="Toepel M."/>
            <person name="Tonon T."/>
            <person name="Vanneste K."/>
            <person name="Amirebrahimi M."/>
            <person name="Brakel J."/>
            <person name="Bostroem C."/>
            <person name="Chovatia M."/>
            <person name="Grimwood J."/>
            <person name="Jenkins J.W."/>
            <person name="Jueterbock A."/>
            <person name="Mraz A."/>
            <person name="Stam W.T."/>
            <person name="Tice H."/>
            <person name="Bornberg-Bauer E."/>
            <person name="Green P.J."/>
            <person name="Pearson G.A."/>
            <person name="Procaccini G."/>
            <person name="Duarte C.M."/>
            <person name="Schmutz J."/>
            <person name="Reusch T.B.H."/>
            <person name="Van de Peer Y."/>
        </authorList>
    </citation>
    <scope>NUCLEOTIDE SEQUENCE [LARGE SCALE GENOMIC DNA]</scope>
    <source>
        <strain evidence="16">cv. Finnish</strain>
    </source>
</reference>
<dbReference type="Pfam" id="PF00005">
    <property type="entry name" value="ABC_tran"/>
    <property type="match status" value="2"/>
</dbReference>
<dbReference type="Gene3D" id="1.20.1560.10">
    <property type="entry name" value="ABC transporter type 1, transmembrane domain"/>
    <property type="match status" value="2"/>
</dbReference>
<comment type="function">
    <text evidence="11">ABC transporter that may affect phytic acid transport and compartmentalization. May function directly or indirectly in removing phytic acid from the cytosol or in vesicle trafficking. Required for phytic acid accumulation in developing seeds. Phytic acid is the primary storage form of phosphorus in cereal grains and other plant seeds.</text>
</comment>
<feature type="transmembrane region" description="Helical" evidence="12">
    <location>
        <begin position="94"/>
        <end position="112"/>
    </location>
</feature>
<feature type="domain" description="ABC transmembrane type-1" evidence="14">
    <location>
        <begin position="892"/>
        <end position="1168"/>
    </location>
</feature>
<dbReference type="FunFam" id="1.20.1560.10:FF:000002">
    <property type="entry name" value="ABC transporter C family member 5"/>
    <property type="match status" value="1"/>
</dbReference>
<dbReference type="PROSITE" id="PS00211">
    <property type="entry name" value="ABC_TRANSPORTER_1"/>
    <property type="match status" value="1"/>
</dbReference>
<dbReference type="OrthoDB" id="6500128at2759"/>
<dbReference type="InterPro" id="IPR017871">
    <property type="entry name" value="ABC_transporter-like_CS"/>
</dbReference>
<keyword evidence="4 12" id="KW-0812">Transmembrane</keyword>
<evidence type="ECO:0000259" key="13">
    <source>
        <dbReference type="PROSITE" id="PS50893"/>
    </source>
</evidence>
<keyword evidence="16" id="KW-1185">Reference proteome</keyword>
<keyword evidence="3" id="KW-0813">Transport</keyword>
<feature type="transmembrane region" description="Helical" evidence="12">
    <location>
        <begin position="150"/>
        <end position="168"/>
    </location>
</feature>
<feature type="domain" description="ABC transporter" evidence="13">
    <location>
        <begin position="1204"/>
        <end position="1438"/>
    </location>
</feature>
<dbReference type="PANTHER" id="PTHR24223:SF108">
    <property type="entry name" value="ABC TRANSPORTER C FAMILY MEMBER 8"/>
    <property type="match status" value="1"/>
</dbReference>
<name>A0A0K9PSF7_ZOSMR</name>
<dbReference type="InterPro" id="IPR036640">
    <property type="entry name" value="ABC1_TM_sf"/>
</dbReference>
<dbReference type="OMA" id="NTNIFRD"/>
<feature type="transmembrane region" description="Helical" evidence="12">
    <location>
        <begin position="317"/>
        <end position="334"/>
    </location>
</feature>
<comment type="similarity">
    <text evidence="2">Belongs to the ABC transporter superfamily. ABCC family. Conjugate transporter (TC 3.A.1.208) subfamily.</text>
</comment>
<sequence length="1448" mass="162075">MDWVCEGEIGFGSSCTQRILIDAVNSIFIAIYLILLVVETVRNRISHGQTTQNGYFFIVSFLSAVVGMVYLGLFSWNVVFGRNQASITWVSSSSSIYLSIQAFVWILIVVSVNRRPTRCIRLLISVWWICFSLLISALDIKILVQDHGLPILEIASWLVNIMLLFCGIKQLYHLFHLRTSDNGISEPLLMKTEGSDGLERTRVSSINFISKLTFSWLNPLLRLGNLKPLNLNDIPELDSEDDVAFSYQTFFKAFEYRINHTAKKTNLAVIALGRCYMKEMFLVGVYALLKTLSVVASPTLLYGFIEFSNRKDRDISHGMILIGCLMVAKLVESLSQRHWFFNSRRFGMRMRSSMMAAVFQKLLKLSSVGRMKHSTGEIVNYIAVDAYRLGDFPWWFHMAWSLPLQMVLSMVVLFSVAGSGAIFSLVPLFICGILNIPIAKSIHNSQHHFMVAQDERLRVTSEILNNMKIIKLQSWEEHFRSMIESFRDAEFKWLKNTQIIKSNGTSLYWMSPTIVSSLVFCGCAVMGSAPLNATTIFTVLAILRTMSEPVRMLPEVLSTIIQVKVSLDRLDAFLLEKELENVNKNSQQSENIGSICIQNGDFSWDSDKMNLTLKGVDLEISRGQKIAVCGHVGSGKSSILSAILGEVTRISGSVDVHGSIAYVSQIAWIQSGTVRDNILFGKPIEKKRYKMAIKACALDKDIDNFDYGDMTEIGQRGLNMSGGQKQRIQLARAIYNDADIYLLDDPFSAVDAHTAAILFNDCVMGVLKEKTVILVTHQIEFLPEMDKILVMKNGDVTQLGTYEELLTSGATFEQLVNAHTSAMKTVDPVHCSIQEESLKTIKPTKQQSERGISPESISTVQLTKEEEKDMGYGGWKAYAEYIRISQGHFYLIGTILTQSGFVLLQILATYWLAIAVEIPHISADILVGIYAIISTLSCISVALRARLTAHLGLKASRAFFSGFMDSIFKAPMLFFDSTPLGRILTRGSSDMSIVDFDIPFAISFTMAVIIEVPGIIILMAIVTWPILIVAVPVMIAALYIQRYYLFSARELVRINGTTKAPLMNYAAETSLGVITIRAFDVTEQFIENNLKLINNDSAIFFHTVAALEWVLLRVETLQNVTIMITAILLVMLPENTVAPGFVGLSLSYAIPLTSSQVFFTRWYSNLDSYIISVERIKQYMHLPSEAQKGTIENMPPSWPSKGKIDFQDLKIRYRPNAPLVLKGITCTFGAGEKIGVVGRTGSGKTTLISCLFRLVEPAGGRILIDKVDICSIALKDLRMKLSIIPQEPTLFKGNVRKNMDPLGLHSDHEIWEALDKCQLKSTISGLPNLLDSYISDEGGNWSVGQRQLFCLGRVLLRRNKILVLDEATASIDSATDTVLQRIIRVEFASCTVVTVAHRVPTVMDSDKVMVLSYGNLMEYDKPSNLMEVNSDFSKLVREYWSNCRRKSS</sequence>
<keyword evidence="8" id="KW-1278">Translocase</keyword>
<evidence type="ECO:0000313" key="16">
    <source>
        <dbReference type="Proteomes" id="UP000036987"/>
    </source>
</evidence>
<dbReference type="PANTHER" id="PTHR24223">
    <property type="entry name" value="ATP-BINDING CASSETTE SUB-FAMILY C"/>
    <property type="match status" value="1"/>
</dbReference>
<dbReference type="CDD" id="cd18580">
    <property type="entry name" value="ABC_6TM_ABCC_D2"/>
    <property type="match status" value="1"/>
</dbReference>
<dbReference type="GO" id="GO:0016020">
    <property type="term" value="C:membrane"/>
    <property type="evidence" value="ECO:0007669"/>
    <property type="project" value="UniProtKB-SubCell"/>
</dbReference>
<dbReference type="SMART" id="SM00382">
    <property type="entry name" value="AAA"/>
    <property type="match status" value="2"/>
</dbReference>
<dbReference type="GO" id="GO:0005524">
    <property type="term" value="F:ATP binding"/>
    <property type="evidence" value="ECO:0007669"/>
    <property type="project" value="UniProtKB-KW"/>
</dbReference>